<dbReference type="EMBL" id="JAMSHJ010000004">
    <property type="protein sequence ID" value="KAI5419667.1"/>
    <property type="molecule type" value="Genomic_DNA"/>
</dbReference>
<evidence type="ECO:0008006" key="4">
    <source>
        <dbReference type="Google" id="ProtNLM"/>
    </source>
</evidence>
<evidence type="ECO:0000313" key="2">
    <source>
        <dbReference type="EMBL" id="KAI5419667.1"/>
    </source>
</evidence>
<keyword evidence="1" id="KW-0812">Transmembrane</keyword>
<keyword evidence="1" id="KW-0472">Membrane</keyword>
<sequence length="321" mass="37540">MENENILKQKQKLEVFDILKEALMISVRNLNFIIFTFLTSLPLFCITVYFEIQLQELVETFFINIPEEVHYGYFNSMLDRMNKDYNYSKLIQLGLIYIFPLQILEFGTAIVTIDLASKLNSQEKKMTLKEMFEKPLDSTKLRGSFLTFIYVVFLITTHQLGLLWIVINYHICLKDFNFVVFPVICSLLFAKVLMMYLEWSSMWSMSIVISILEGIYGIDALALSINFSRGCHRKGLFLMLIFFAWGQFLRFSCYHIRGYEQGNGTFIQVGLFCIVIPLKWVVFMIYFNDCKERYLKKKMDVESGKNVSSSEVGLRVESNLA</sequence>
<dbReference type="PANTHER" id="PTHR36714">
    <property type="entry name" value="T23E23.1"/>
    <property type="match status" value="1"/>
</dbReference>
<gene>
    <name evidence="2" type="ORF">KIW84_043727</name>
</gene>
<dbReference type="Gramene" id="PSAT_LOCUS16597_t1">
    <property type="protein sequence ID" value="CAL5197028.1"/>
    <property type="gene ID" value="PSAT_LOCUS16597"/>
</dbReference>
<feature type="transmembrane region" description="Helical" evidence="1">
    <location>
        <begin position="235"/>
        <end position="257"/>
    </location>
</feature>
<proteinExistence type="predicted"/>
<accession>A0A9D4XGC7</accession>
<keyword evidence="3" id="KW-1185">Reference proteome</keyword>
<dbReference type="Proteomes" id="UP001058974">
    <property type="component" value="Chromosome 4"/>
</dbReference>
<feature type="transmembrane region" description="Helical" evidence="1">
    <location>
        <begin position="145"/>
        <end position="166"/>
    </location>
</feature>
<comment type="caution">
    <text evidence="2">The sequence shown here is derived from an EMBL/GenBank/DDBJ whole genome shotgun (WGS) entry which is preliminary data.</text>
</comment>
<feature type="transmembrane region" description="Helical" evidence="1">
    <location>
        <begin position="269"/>
        <end position="288"/>
    </location>
</feature>
<organism evidence="2 3">
    <name type="scientific">Pisum sativum</name>
    <name type="common">Garden pea</name>
    <name type="synonym">Lathyrus oleraceus</name>
    <dbReference type="NCBI Taxonomy" id="3888"/>
    <lineage>
        <taxon>Eukaryota</taxon>
        <taxon>Viridiplantae</taxon>
        <taxon>Streptophyta</taxon>
        <taxon>Embryophyta</taxon>
        <taxon>Tracheophyta</taxon>
        <taxon>Spermatophyta</taxon>
        <taxon>Magnoliopsida</taxon>
        <taxon>eudicotyledons</taxon>
        <taxon>Gunneridae</taxon>
        <taxon>Pentapetalae</taxon>
        <taxon>rosids</taxon>
        <taxon>fabids</taxon>
        <taxon>Fabales</taxon>
        <taxon>Fabaceae</taxon>
        <taxon>Papilionoideae</taxon>
        <taxon>50 kb inversion clade</taxon>
        <taxon>NPAAA clade</taxon>
        <taxon>Hologalegina</taxon>
        <taxon>IRL clade</taxon>
        <taxon>Fabeae</taxon>
        <taxon>Lathyrus</taxon>
    </lineage>
</organism>
<protein>
    <recommendedName>
        <fullName evidence="4">Transmembrane protein</fullName>
    </recommendedName>
</protein>
<feature type="transmembrane region" description="Helical" evidence="1">
    <location>
        <begin position="203"/>
        <end position="223"/>
    </location>
</feature>
<dbReference type="AlphaFoldDB" id="A0A9D4XGC7"/>
<keyword evidence="1" id="KW-1133">Transmembrane helix</keyword>
<dbReference type="Gramene" id="Psat04G0372700-T1">
    <property type="protein sequence ID" value="KAI5419667.1"/>
    <property type="gene ID" value="KIW84_043727"/>
</dbReference>
<evidence type="ECO:0000256" key="1">
    <source>
        <dbReference type="SAM" id="Phobius"/>
    </source>
</evidence>
<reference evidence="2 3" key="1">
    <citation type="journal article" date="2022" name="Nat. Genet.">
        <title>Improved pea reference genome and pan-genome highlight genomic features and evolutionary characteristics.</title>
        <authorList>
            <person name="Yang T."/>
            <person name="Liu R."/>
            <person name="Luo Y."/>
            <person name="Hu S."/>
            <person name="Wang D."/>
            <person name="Wang C."/>
            <person name="Pandey M.K."/>
            <person name="Ge S."/>
            <person name="Xu Q."/>
            <person name="Li N."/>
            <person name="Li G."/>
            <person name="Huang Y."/>
            <person name="Saxena R.K."/>
            <person name="Ji Y."/>
            <person name="Li M."/>
            <person name="Yan X."/>
            <person name="He Y."/>
            <person name="Liu Y."/>
            <person name="Wang X."/>
            <person name="Xiang C."/>
            <person name="Varshney R.K."/>
            <person name="Ding H."/>
            <person name="Gao S."/>
            <person name="Zong X."/>
        </authorList>
    </citation>
    <scope>NUCLEOTIDE SEQUENCE [LARGE SCALE GENOMIC DNA]</scope>
    <source>
        <strain evidence="2 3">cv. Zhongwan 6</strain>
    </source>
</reference>
<evidence type="ECO:0000313" key="3">
    <source>
        <dbReference type="Proteomes" id="UP001058974"/>
    </source>
</evidence>
<name>A0A9D4XGC7_PEA</name>
<dbReference type="PANTHER" id="PTHR36714:SF7">
    <property type="entry name" value="TRANSMEMBRANE PROTEIN"/>
    <property type="match status" value="1"/>
</dbReference>
<feature type="transmembrane region" description="Helical" evidence="1">
    <location>
        <begin position="178"/>
        <end position="197"/>
    </location>
</feature>
<feature type="transmembrane region" description="Helical" evidence="1">
    <location>
        <begin position="30"/>
        <end position="50"/>
    </location>
</feature>
<feature type="transmembrane region" description="Helical" evidence="1">
    <location>
        <begin position="90"/>
        <end position="113"/>
    </location>
</feature>